<reference evidence="15 16" key="1">
    <citation type="submission" date="2020-08" db="EMBL/GenBank/DDBJ databases">
        <title>Genome sequence of Erysipelothrix inopinata DSM 15511T.</title>
        <authorList>
            <person name="Hyun D.-W."/>
            <person name="Bae J.-W."/>
        </authorList>
    </citation>
    <scope>NUCLEOTIDE SEQUENCE [LARGE SCALE GENOMIC DNA]</scope>
    <source>
        <strain evidence="15 16">DSM 15511</strain>
    </source>
</reference>
<organism evidence="15 16">
    <name type="scientific">Erysipelothrix inopinata</name>
    <dbReference type="NCBI Taxonomy" id="225084"/>
    <lineage>
        <taxon>Bacteria</taxon>
        <taxon>Bacillati</taxon>
        <taxon>Bacillota</taxon>
        <taxon>Erysipelotrichia</taxon>
        <taxon>Erysipelotrichales</taxon>
        <taxon>Erysipelotrichaceae</taxon>
        <taxon>Erysipelothrix</taxon>
    </lineage>
</organism>
<evidence type="ECO:0000313" key="16">
    <source>
        <dbReference type="Proteomes" id="UP000515928"/>
    </source>
</evidence>
<feature type="transmembrane region" description="Helical" evidence="12">
    <location>
        <begin position="12"/>
        <end position="30"/>
    </location>
</feature>
<dbReference type="GO" id="GO:0012505">
    <property type="term" value="C:endomembrane system"/>
    <property type="evidence" value="ECO:0007669"/>
    <property type="project" value="UniProtKB-SubCell"/>
</dbReference>
<name>A0A7G9RZA2_9FIRM</name>
<evidence type="ECO:0000256" key="3">
    <source>
        <dbReference type="ARBA" id="ARBA00022547"/>
    </source>
</evidence>
<evidence type="ECO:0000256" key="8">
    <source>
        <dbReference type="ARBA" id="ARBA00023136"/>
    </source>
</evidence>
<keyword evidence="3 12" id="KW-0138">CF(0)</keyword>
<keyword evidence="14" id="KW-0175">Coiled coil</keyword>
<evidence type="ECO:0000256" key="7">
    <source>
        <dbReference type="ARBA" id="ARBA00023065"/>
    </source>
</evidence>
<comment type="function">
    <text evidence="10 12">F(1)F(0) ATP synthase produces ATP from ADP in the presence of a proton or sodium gradient. F-type ATPases consist of two structural domains, F(1) containing the extramembraneous catalytic core and F(0) containing the membrane proton channel, linked together by a central stalk and a peripheral stalk. During catalysis, ATP synthesis in the catalytic domain of F(1) is coupled via a rotary mechanism of the central stalk subunits to proton translocation.</text>
</comment>
<dbReference type="CDD" id="cd06503">
    <property type="entry name" value="ATP-synt_Fo_b"/>
    <property type="match status" value="1"/>
</dbReference>
<dbReference type="GO" id="GO:0046933">
    <property type="term" value="F:proton-transporting ATP synthase activity, rotational mechanism"/>
    <property type="evidence" value="ECO:0007669"/>
    <property type="project" value="UniProtKB-UniRule"/>
</dbReference>
<keyword evidence="4 12" id="KW-0812">Transmembrane</keyword>
<evidence type="ECO:0000256" key="10">
    <source>
        <dbReference type="ARBA" id="ARBA00025198"/>
    </source>
</evidence>
<evidence type="ECO:0000256" key="6">
    <source>
        <dbReference type="ARBA" id="ARBA00022989"/>
    </source>
</evidence>
<evidence type="ECO:0000256" key="9">
    <source>
        <dbReference type="ARBA" id="ARBA00023310"/>
    </source>
</evidence>
<evidence type="ECO:0000313" key="15">
    <source>
        <dbReference type="EMBL" id="QNN60927.1"/>
    </source>
</evidence>
<keyword evidence="9 12" id="KW-0066">ATP synthesis</keyword>
<evidence type="ECO:0000256" key="11">
    <source>
        <dbReference type="ARBA" id="ARBA00037847"/>
    </source>
</evidence>
<sequence length="170" mass="20201">MDLNIAEKLFPQIATMLAQLGATFVIYLMYRKYLYEPVQKYLDKRATVMEEEMDEAKKLKEESLRIKEQSDEAYVVAMDKLKEVEKTMLAQAEKERAAIVESAQDEIRRQENQLKQDFEQDKKMFYKEMSQYLLETAVSVNQKVLEDQDIDSDTLIPDFQKELRNYDHQH</sequence>
<dbReference type="GO" id="GO:0045259">
    <property type="term" value="C:proton-transporting ATP synthase complex"/>
    <property type="evidence" value="ECO:0007669"/>
    <property type="project" value="UniProtKB-KW"/>
</dbReference>
<dbReference type="InterPro" id="IPR002146">
    <property type="entry name" value="ATP_synth_b/b'su_bac/chlpt"/>
</dbReference>
<dbReference type="AlphaFoldDB" id="A0A7G9RZA2"/>
<keyword evidence="16" id="KW-1185">Reference proteome</keyword>
<comment type="subcellular location">
    <subcellularLocation>
        <location evidence="12">Cell membrane</location>
        <topology evidence="12">Single-pass membrane protein</topology>
    </subcellularLocation>
    <subcellularLocation>
        <location evidence="11">Endomembrane system</location>
        <topology evidence="11">Single-pass membrane protein</topology>
    </subcellularLocation>
</comment>
<dbReference type="InterPro" id="IPR050059">
    <property type="entry name" value="ATP_synthase_B_chain"/>
</dbReference>
<comment type="subunit">
    <text evidence="12">F-type ATPases have 2 components, F(1) - the catalytic core - and F(0) - the membrane proton channel. F(1) has five subunits: alpha(3), beta(3), gamma(1), delta(1), epsilon(1). F(0) has three main subunits: a(1), b(2) and c(10-14). The alpha and beta chains form an alternating ring which encloses part of the gamma chain. F(1) is attached to F(0) by a central stalk formed by the gamma and epsilon chains, while a peripheral stalk is formed by the delta and b chains.</text>
</comment>
<evidence type="ECO:0000256" key="13">
    <source>
        <dbReference type="RuleBase" id="RU003848"/>
    </source>
</evidence>
<dbReference type="Pfam" id="PF00430">
    <property type="entry name" value="ATP-synt_B"/>
    <property type="match status" value="1"/>
</dbReference>
<dbReference type="RefSeq" id="WP_187534047.1">
    <property type="nucleotide sequence ID" value="NZ_CBCSHU010000009.1"/>
</dbReference>
<dbReference type="EMBL" id="CP060715">
    <property type="protein sequence ID" value="QNN60927.1"/>
    <property type="molecule type" value="Genomic_DNA"/>
</dbReference>
<evidence type="ECO:0000256" key="1">
    <source>
        <dbReference type="ARBA" id="ARBA00005513"/>
    </source>
</evidence>
<keyword evidence="7 12" id="KW-0406">Ion transport</keyword>
<evidence type="ECO:0000256" key="2">
    <source>
        <dbReference type="ARBA" id="ARBA00022448"/>
    </source>
</evidence>
<dbReference type="GO" id="GO:0005886">
    <property type="term" value="C:plasma membrane"/>
    <property type="evidence" value="ECO:0007669"/>
    <property type="project" value="UniProtKB-SubCell"/>
</dbReference>
<keyword evidence="2 12" id="KW-0813">Transport</keyword>
<dbReference type="PANTHER" id="PTHR33445">
    <property type="entry name" value="ATP SYNTHASE SUBUNIT B', CHLOROPLASTIC"/>
    <property type="match status" value="1"/>
</dbReference>
<accession>A0A7G9RZA2</accession>
<comment type="similarity">
    <text evidence="1 12 13">Belongs to the ATPase B chain family.</text>
</comment>
<evidence type="ECO:0000256" key="14">
    <source>
        <dbReference type="SAM" id="Coils"/>
    </source>
</evidence>
<evidence type="ECO:0000256" key="5">
    <source>
        <dbReference type="ARBA" id="ARBA00022781"/>
    </source>
</evidence>
<keyword evidence="6 12" id="KW-1133">Transmembrane helix</keyword>
<comment type="function">
    <text evidence="12">Component of the F(0) channel, it forms part of the peripheral stalk, linking F(1) to F(0).</text>
</comment>
<keyword evidence="12" id="KW-1003">Cell membrane</keyword>
<evidence type="ECO:0000256" key="4">
    <source>
        <dbReference type="ARBA" id="ARBA00022692"/>
    </source>
</evidence>
<gene>
    <name evidence="12" type="primary">atpF</name>
    <name evidence="15" type="ORF">H9L01_00695</name>
</gene>
<protein>
    <recommendedName>
        <fullName evidence="12">ATP synthase subunit b</fullName>
    </recommendedName>
    <alternativeName>
        <fullName evidence="12">ATP synthase F(0) sector subunit b</fullName>
    </alternativeName>
    <alternativeName>
        <fullName evidence="12">ATPase subunit I</fullName>
    </alternativeName>
    <alternativeName>
        <fullName evidence="12">F-type ATPase subunit b</fullName>
        <shortName evidence="12">F-ATPase subunit b</shortName>
    </alternativeName>
</protein>
<dbReference type="PANTHER" id="PTHR33445:SF2">
    <property type="entry name" value="ATP SYNTHASE SUBUNIT B', CHLOROPLASTIC"/>
    <property type="match status" value="1"/>
</dbReference>
<dbReference type="HAMAP" id="MF_01398">
    <property type="entry name" value="ATP_synth_b_bprime"/>
    <property type="match status" value="1"/>
</dbReference>
<keyword evidence="8 12" id="KW-0472">Membrane</keyword>
<dbReference type="GO" id="GO:0046961">
    <property type="term" value="F:proton-transporting ATPase activity, rotational mechanism"/>
    <property type="evidence" value="ECO:0007669"/>
    <property type="project" value="TreeGrafter"/>
</dbReference>
<dbReference type="Proteomes" id="UP000515928">
    <property type="component" value="Chromosome"/>
</dbReference>
<dbReference type="KEGG" id="eio:H9L01_00695"/>
<evidence type="ECO:0000256" key="12">
    <source>
        <dbReference type="HAMAP-Rule" id="MF_01398"/>
    </source>
</evidence>
<feature type="coiled-coil region" evidence="14">
    <location>
        <begin position="42"/>
        <end position="69"/>
    </location>
</feature>
<proteinExistence type="inferred from homology"/>
<keyword evidence="5 12" id="KW-0375">Hydrogen ion transport</keyword>